<feature type="transmembrane region" description="Helical" evidence="6">
    <location>
        <begin position="304"/>
        <end position="325"/>
    </location>
</feature>
<dbReference type="PANTHER" id="PTHR33529:SF6">
    <property type="entry name" value="YJGP_YJGQ FAMILY PERMEASE"/>
    <property type="match status" value="1"/>
</dbReference>
<keyword evidence="3 6" id="KW-0812">Transmembrane</keyword>
<organism evidence="7 8">
    <name type="scientific">Salibaculum griseiflavum</name>
    <dbReference type="NCBI Taxonomy" id="1914409"/>
    <lineage>
        <taxon>Bacteria</taxon>
        <taxon>Pseudomonadati</taxon>
        <taxon>Pseudomonadota</taxon>
        <taxon>Alphaproteobacteria</taxon>
        <taxon>Rhodobacterales</taxon>
        <taxon>Roseobacteraceae</taxon>
        <taxon>Salibaculum</taxon>
    </lineage>
</organism>
<evidence type="ECO:0000256" key="1">
    <source>
        <dbReference type="ARBA" id="ARBA00004651"/>
    </source>
</evidence>
<keyword evidence="8" id="KW-1185">Reference proteome</keyword>
<keyword evidence="5 6" id="KW-0472">Membrane</keyword>
<dbReference type="Pfam" id="PF03739">
    <property type="entry name" value="LptF_LptG"/>
    <property type="match status" value="1"/>
</dbReference>
<comment type="caution">
    <text evidence="7">The sequence shown here is derived from an EMBL/GenBank/DDBJ whole genome shotgun (WGS) entry which is preliminary data.</text>
</comment>
<reference evidence="8" key="1">
    <citation type="submission" date="2018-05" db="EMBL/GenBank/DDBJ databases">
        <authorList>
            <person name="Du Z."/>
            <person name="Wang X."/>
        </authorList>
    </citation>
    <scope>NUCLEOTIDE SEQUENCE [LARGE SCALE GENOMIC DNA]</scope>
    <source>
        <strain evidence="8">WDS4C29</strain>
    </source>
</reference>
<keyword evidence="4 6" id="KW-1133">Transmembrane helix</keyword>
<evidence type="ECO:0000256" key="6">
    <source>
        <dbReference type="SAM" id="Phobius"/>
    </source>
</evidence>
<dbReference type="Proteomes" id="UP000245293">
    <property type="component" value="Unassembled WGS sequence"/>
</dbReference>
<dbReference type="AlphaFoldDB" id="A0A2V1P770"/>
<keyword evidence="2" id="KW-1003">Cell membrane</keyword>
<dbReference type="GO" id="GO:0015920">
    <property type="term" value="P:lipopolysaccharide transport"/>
    <property type="evidence" value="ECO:0007669"/>
    <property type="project" value="TreeGrafter"/>
</dbReference>
<gene>
    <name evidence="7" type="primary">lptF</name>
    <name evidence="7" type="ORF">DFK10_02760</name>
</gene>
<dbReference type="GO" id="GO:0043190">
    <property type="term" value="C:ATP-binding cassette (ABC) transporter complex"/>
    <property type="evidence" value="ECO:0007669"/>
    <property type="project" value="InterPro"/>
</dbReference>
<feature type="transmembrane region" description="Helical" evidence="6">
    <location>
        <begin position="273"/>
        <end position="292"/>
    </location>
</feature>
<comment type="subcellular location">
    <subcellularLocation>
        <location evidence="1">Cell membrane</location>
        <topology evidence="1">Multi-pass membrane protein</topology>
    </subcellularLocation>
</comment>
<protein>
    <submittedName>
        <fullName evidence="7">LPS export ABC transporter permease LptF</fullName>
    </submittedName>
</protein>
<feature type="transmembrane region" description="Helical" evidence="6">
    <location>
        <begin position="96"/>
        <end position="115"/>
    </location>
</feature>
<evidence type="ECO:0000313" key="7">
    <source>
        <dbReference type="EMBL" id="PWG18339.1"/>
    </source>
</evidence>
<evidence type="ECO:0000256" key="2">
    <source>
        <dbReference type="ARBA" id="ARBA00022475"/>
    </source>
</evidence>
<evidence type="ECO:0000256" key="3">
    <source>
        <dbReference type="ARBA" id="ARBA00022692"/>
    </source>
</evidence>
<dbReference type="InterPro" id="IPR030922">
    <property type="entry name" value="LptF"/>
</dbReference>
<dbReference type="NCBIfam" id="TIGR04407">
    <property type="entry name" value="LptF_YjgP"/>
    <property type="match status" value="1"/>
</dbReference>
<dbReference type="InterPro" id="IPR005495">
    <property type="entry name" value="LptG/LptF_permease"/>
</dbReference>
<sequence>MLSQFLTVFGFFSLVLVLMYWINQAVHLFDQIIADGQSAWVFLELTALSLPALIQLVLPLAAFAASVYVTNRMASESELVVVQATGYSTFRMARPVLVFGAIVTGLLLILSHVLVPVSQGRLIERQAEISRNLTARLLTEGQFMSPSAGVTLFVRDVTPEGELRDIFLSDSRREDRHIGYTASRAFLVRAEAGPQLVMIDGLAQTLDKDSQRLFTTRFDDFAYDISALVPEVGNRRRSVQEVSTFELLNPSPALQDETRRDAAYLLHAGHERFAQPLTALVGAFLGFATLLVGGFSRFGLWQQILGAIALVVVMKSIESAAMGAARASVSAWPLTYAGLIFGLVAGLTLLFVSTRPYLLRRRPTLPAGTGA</sequence>
<dbReference type="PANTHER" id="PTHR33529">
    <property type="entry name" value="SLR0882 PROTEIN-RELATED"/>
    <property type="match status" value="1"/>
</dbReference>
<feature type="transmembrane region" description="Helical" evidence="6">
    <location>
        <begin position="5"/>
        <end position="22"/>
    </location>
</feature>
<feature type="transmembrane region" description="Helical" evidence="6">
    <location>
        <begin position="331"/>
        <end position="352"/>
    </location>
</feature>
<accession>A0A2V1P770</accession>
<dbReference type="EMBL" id="QETF01000002">
    <property type="protein sequence ID" value="PWG18339.1"/>
    <property type="molecule type" value="Genomic_DNA"/>
</dbReference>
<proteinExistence type="predicted"/>
<evidence type="ECO:0000313" key="8">
    <source>
        <dbReference type="Proteomes" id="UP000245293"/>
    </source>
</evidence>
<dbReference type="OrthoDB" id="8477889at2"/>
<feature type="transmembrane region" description="Helical" evidence="6">
    <location>
        <begin position="42"/>
        <end position="69"/>
    </location>
</feature>
<evidence type="ECO:0000256" key="5">
    <source>
        <dbReference type="ARBA" id="ARBA00023136"/>
    </source>
</evidence>
<name>A0A2V1P770_9RHOB</name>
<evidence type="ECO:0000256" key="4">
    <source>
        <dbReference type="ARBA" id="ARBA00022989"/>
    </source>
</evidence>
<dbReference type="GO" id="GO:0055085">
    <property type="term" value="P:transmembrane transport"/>
    <property type="evidence" value="ECO:0007669"/>
    <property type="project" value="InterPro"/>
</dbReference>